<protein>
    <submittedName>
        <fullName evidence="4">Dehydrogenase</fullName>
    </submittedName>
</protein>
<comment type="similarity">
    <text evidence="1 3">Belongs to the short-chain dehydrogenases/reductases (SDR) family.</text>
</comment>
<dbReference type="InterPro" id="IPR002347">
    <property type="entry name" value="SDR_fam"/>
</dbReference>
<keyword evidence="5" id="KW-1185">Reference proteome</keyword>
<gene>
    <name evidence="4" type="ORF">NTJ_15844</name>
</gene>
<accession>A0ABN7BF72</accession>
<dbReference type="Gene3D" id="3.40.50.720">
    <property type="entry name" value="NAD(P)-binding Rossmann-like Domain"/>
    <property type="match status" value="1"/>
</dbReference>
<evidence type="ECO:0000313" key="4">
    <source>
        <dbReference type="EMBL" id="BET03026.1"/>
    </source>
</evidence>
<dbReference type="PANTHER" id="PTHR44229">
    <property type="entry name" value="15-HYDROXYPROSTAGLANDIN DEHYDROGENASE [NAD(+)]"/>
    <property type="match status" value="1"/>
</dbReference>
<evidence type="ECO:0000313" key="5">
    <source>
        <dbReference type="Proteomes" id="UP001307889"/>
    </source>
</evidence>
<name>A0ABN7BF72_9HEMI</name>
<keyword evidence="2" id="KW-0560">Oxidoreductase</keyword>
<organism evidence="4 5">
    <name type="scientific">Nesidiocoris tenuis</name>
    <dbReference type="NCBI Taxonomy" id="355587"/>
    <lineage>
        <taxon>Eukaryota</taxon>
        <taxon>Metazoa</taxon>
        <taxon>Ecdysozoa</taxon>
        <taxon>Arthropoda</taxon>
        <taxon>Hexapoda</taxon>
        <taxon>Insecta</taxon>
        <taxon>Pterygota</taxon>
        <taxon>Neoptera</taxon>
        <taxon>Paraneoptera</taxon>
        <taxon>Hemiptera</taxon>
        <taxon>Heteroptera</taxon>
        <taxon>Panheteroptera</taxon>
        <taxon>Cimicomorpha</taxon>
        <taxon>Miridae</taxon>
        <taxon>Dicyphina</taxon>
        <taxon>Nesidiocoris</taxon>
    </lineage>
</organism>
<dbReference type="InterPro" id="IPR036291">
    <property type="entry name" value="NAD(P)-bd_dom_sf"/>
</dbReference>
<evidence type="ECO:0000256" key="2">
    <source>
        <dbReference type="ARBA" id="ARBA00023002"/>
    </source>
</evidence>
<sequence>MDLYCKSALITGGASGIGLATADELLCNQLYRVILADCNCEEGKKSTEMLNDKYGENKACFVHLDVRKQEDFEEVFVQIAKKIGSIDILVNNAGFMDDNCWKEEINVNVKAVIRGTLLGLKHMQHNPPKDRVIVNVGSTLGLDACPPYLPFYTATQHAISGLTKSLGDKVHYMTSKIRVIGVCPGPTSTDLMVCRDEKALLPHWSKMVNKTFYPIMQCPKQVGRGIAYMVQYAPSGSLWVVEGDSVFKTEIPKSDKYRQTVIYV</sequence>
<dbReference type="Proteomes" id="UP001307889">
    <property type="component" value="Chromosome 15"/>
</dbReference>
<proteinExistence type="inferred from homology"/>
<dbReference type="EMBL" id="AP028923">
    <property type="protein sequence ID" value="BET03026.1"/>
    <property type="molecule type" value="Genomic_DNA"/>
</dbReference>
<evidence type="ECO:0000256" key="3">
    <source>
        <dbReference type="RuleBase" id="RU000363"/>
    </source>
</evidence>
<evidence type="ECO:0000256" key="1">
    <source>
        <dbReference type="ARBA" id="ARBA00006484"/>
    </source>
</evidence>
<dbReference type="SUPFAM" id="SSF51735">
    <property type="entry name" value="NAD(P)-binding Rossmann-fold domains"/>
    <property type="match status" value="1"/>
</dbReference>
<reference evidence="4 5" key="1">
    <citation type="submission" date="2023-09" db="EMBL/GenBank/DDBJ databases">
        <title>Nesidiocoris tenuis whole genome shotgun sequence.</title>
        <authorList>
            <person name="Shibata T."/>
            <person name="Shimoda M."/>
            <person name="Kobayashi T."/>
            <person name="Uehara T."/>
        </authorList>
    </citation>
    <scope>NUCLEOTIDE SEQUENCE [LARGE SCALE GENOMIC DNA]</scope>
    <source>
        <strain evidence="4 5">Japan</strain>
    </source>
</reference>
<dbReference type="PRINTS" id="PR00081">
    <property type="entry name" value="GDHRDH"/>
</dbReference>
<dbReference type="PANTHER" id="PTHR44229:SF8">
    <property type="entry name" value="ALCOHOL DEHYDROGENASE-RELATED"/>
    <property type="match status" value="1"/>
</dbReference>
<dbReference type="PRINTS" id="PR00080">
    <property type="entry name" value="SDRFAMILY"/>
</dbReference>
<dbReference type="Pfam" id="PF00106">
    <property type="entry name" value="adh_short"/>
    <property type="match status" value="1"/>
</dbReference>